<reference evidence="3 4" key="1">
    <citation type="submission" date="2017-04" db="EMBL/GenBank/DDBJ databases">
        <authorList>
            <person name="Afonso C.L."/>
            <person name="Miller P.J."/>
            <person name="Scott M.A."/>
            <person name="Spackman E."/>
            <person name="Goraichik I."/>
            <person name="Dimitrov K.M."/>
            <person name="Suarez D.L."/>
            <person name="Swayne D.E."/>
        </authorList>
    </citation>
    <scope>NUCLEOTIDE SEQUENCE [LARGE SCALE GENOMIC DNA]</scope>
</reference>
<dbReference type="EMBL" id="FXLY01000007">
    <property type="protein sequence ID" value="SMN21166.1"/>
    <property type="molecule type" value="Genomic_DNA"/>
</dbReference>
<sequence>MNVVENFSNDSLNRENWSNPKTTTGVRNRDTRSLFFNDSSSPISGIHSRKSSIASTTKGQNIIPTTISNNRPSKRFYEDESSGIFVAPKLKGNNRTIKRNNHNRKRDKNASKRKRGQHRKLNDEKIGPWEFNKFIKKEFNKEPLTEEIQWKTINRPLADCIMQLVEGNANSALDDVFVQYNNELQHITNNNYGEIDKIYNKKQQLFNEILDKMHNKLRDSQFPSKLKDIDLDVEAIVSKREYIQQLYEDEMKNIENIEIALQQEKEKLSESKRILQGIKQNKEKNLNEKLLKDDLHPILIPAIQNAYGMIESSTGDNVRGGDKPTSWKKDIADMNLEIPIQIKTERADYADEWDAVEAMPVLNDVKLTKNEFYTDINSFLKYGNLRETLEFFNRFNK</sequence>
<feature type="region of interest" description="Disordered" evidence="2">
    <location>
        <begin position="88"/>
        <end position="123"/>
    </location>
</feature>
<feature type="compositionally biased region" description="Polar residues" evidence="2">
    <location>
        <begin position="34"/>
        <end position="43"/>
    </location>
</feature>
<evidence type="ECO:0000313" key="3">
    <source>
        <dbReference type="EMBL" id="SMN21166.1"/>
    </source>
</evidence>
<evidence type="ECO:0000313" key="4">
    <source>
        <dbReference type="Proteomes" id="UP000196158"/>
    </source>
</evidence>
<feature type="coiled-coil region" evidence="1">
    <location>
        <begin position="247"/>
        <end position="281"/>
    </location>
</feature>
<evidence type="ECO:0000256" key="1">
    <source>
        <dbReference type="SAM" id="Coils"/>
    </source>
</evidence>
<dbReference type="AlphaFoldDB" id="A0A1X7R7E9"/>
<organism evidence="3 4">
    <name type="scientific">Maudiozyma saulgeensis</name>
    <dbReference type="NCBI Taxonomy" id="1789683"/>
    <lineage>
        <taxon>Eukaryota</taxon>
        <taxon>Fungi</taxon>
        <taxon>Dikarya</taxon>
        <taxon>Ascomycota</taxon>
        <taxon>Saccharomycotina</taxon>
        <taxon>Saccharomycetes</taxon>
        <taxon>Saccharomycetales</taxon>
        <taxon>Saccharomycetaceae</taxon>
        <taxon>Maudiozyma</taxon>
    </lineage>
</organism>
<name>A0A1X7R7E9_9SACH</name>
<dbReference type="Proteomes" id="UP000196158">
    <property type="component" value="Unassembled WGS sequence"/>
</dbReference>
<accession>A0A1X7R7E9</accession>
<evidence type="ECO:0000256" key="2">
    <source>
        <dbReference type="SAM" id="MobiDB-lite"/>
    </source>
</evidence>
<dbReference type="OrthoDB" id="4068255at2759"/>
<protein>
    <submittedName>
        <fullName evidence="3">Similar to Saccharomyces cerevisiae YGR179C OKP1 Outer kinetochore protein, required for accurate mitotic chromosome segregation</fullName>
    </submittedName>
</protein>
<feature type="region of interest" description="Disordered" evidence="2">
    <location>
        <begin position="1"/>
        <end position="58"/>
    </location>
</feature>
<gene>
    <name evidence="3" type="ORF">KASA_0L02013G</name>
</gene>
<feature type="compositionally biased region" description="Basic residues" evidence="2">
    <location>
        <begin position="96"/>
        <end position="119"/>
    </location>
</feature>
<proteinExistence type="predicted"/>
<dbReference type="STRING" id="1789683.A0A1X7R7E9"/>
<keyword evidence="1" id="KW-0175">Coiled coil</keyword>
<keyword evidence="4" id="KW-1185">Reference proteome</keyword>
<feature type="compositionally biased region" description="Polar residues" evidence="2">
    <location>
        <begin position="1"/>
        <end position="26"/>
    </location>
</feature>